<keyword evidence="2" id="KW-0067">ATP-binding</keyword>
<dbReference type="GO" id="GO:0005524">
    <property type="term" value="F:ATP binding"/>
    <property type="evidence" value="ECO:0007669"/>
    <property type="project" value="UniProtKB-KW"/>
</dbReference>
<dbReference type="AlphaFoldDB" id="A0A1Q2CR85"/>
<dbReference type="Gene3D" id="3.40.50.300">
    <property type="entry name" value="P-loop containing nucleotide triphosphate hydrolases"/>
    <property type="match status" value="1"/>
</dbReference>
<evidence type="ECO:0000256" key="1">
    <source>
        <dbReference type="ARBA" id="ARBA00022741"/>
    </source>
</evidence>
<dbReference type="PANTHER" id="PTHR43158:SF2">
    <property type="entry name" value="SKFA PEPTIDE EXPORT ATP-BINDING PROTEIN SKFE"/>
    <property type="match status" value="1"/>
</dbReference>
<dbReference type="SMART" id="SM00382">
    <property type="entry name" value="AAA"/>
    <property type="match status" value="1"/>
</dbReference>
<dbReference type="Proteomes" id="UP000188145">
    <property type="component" value="Chromosome"/>
</dbReference>
<feature type="domain" description="AAA+ ATPase" evidence="3">
    <location>
        <begin position="35"/>
        <end position="221"/>
    </location>
</feature>
<dbReference type="InterPro" id="IPR003439">
    <property type="entry name" value="ABC_transporter-like_ATP-bd"/>
</dbReference>
<evidence type="ECO:0000256" key="2">
    <source>
        <dbReference type="ARBA" id="ARBA00022840"/>
    </source>
</evidence>
<evidence type="ECO:0000259" key="3">
    <source>
        <dbReference type="SMART" id="SM00382"/>
    </source>
</evidence>
<keyword evidence="5" id="KW-1185">Reference proteome</keyword>
<reference evidence="5" key="1">
    <citation type="submission" date="2017-02" db="EMBL/GenBank/DDBJ databases">
        <title>Tessaracoccus aquaemaris sp. nov., isolated from the intestine of a Korean rockfish, Sebastes schlegelii, in a marine aquaculture pond.</title>
        <authorList>
            <person name="Tak E.J."/>
            <person name="Bae J.-W."/>
        </authorList>
    </citation>
    <scope>NUCLEOTIDE SEQUENCE [LARGE SCALE GENOMIC DNA]</scope>
    <source>
        <strain evidence="5">NSG39</strain>
    </source>
</reference>
<dbReference type="CDD" id="cd00267">
    <property type="entry name" value="ABC_ATPase"/>
    <property type="match status" value="1"/>
</dbReference>
<dbReference type="InterPro" id="IPR027417">
    <property type="entry name" value="P-loop_NTPase"/>
</dbReference>
<dbReference type="STRING" id="1332264.BW730_15060"/>
<keyword evidence="1" id="KW-0547">Nucleotide-binding</keyword>
<dbReference type="GO" id="GO:0016887">
    <property type="term" value="F:ATP hydrolysis activity"/>
    <property type="evidence" value="ECO:0007669"/>
    <property type="project" value="InterPro"/>
</dbReference>
<dbReference type="InterPro" id="IPR003593">
    <property type="entry name" value="AAA+_ATPase"/>
</dbReference>
<organism evidence="4 5">
    <name type="scientific">Tessaracoccus aquimaris</name>
    <dbReference type="NCBI Taxonomy" id="1332264"/>
    <lineage>
        <taxon>Bacteria</taxon>
        <taxon>Bacillati</taxon>
        <taxon>Actinomycetota</taxon>
        <taxon>Actinomycetes</taxon>
        <taxon>Propionibacteriales</taxon>
        <taxon>Propionibacteriaceae</taxon>
        <taxon>Tessaracoccus</taxon>
    </lineage>
</organism>
<dbReference type="SUPFAM" id="SSF52540">
    <property type="entry name" value="P-loop containing nucleoside triphosphate hydrolases"/>
    <property type="match status" value="1"/>
</dbReference>
<evidence type="ECO:0000313" key="4">
    <source>
        <dbReference type="EMBL" id="AQP48626.1"/>
    </source>
</evidence>
<name>A0A1Q2CR85_9ACTN</name>
<protein>
    <recommendedName>
        <fullName evidence="3">AAA+ ATPase domain-containing protein</fullName>
    </recommendedName>
</protein>
<dbReference type="EMBL" id="CP019606">
    <property type="protein sequence ID" value="AQP48626.1"/>
    <property type="molecule type" value="Genomic_DNA"/>
</dbReference>
<gene>
    <name evidence="4" type="ORF">BW730_15060</name>
</gene>
<dbReference type="PANTHER" id="PTHR43158">
    <property type="entry name" value="SKFA PEPTIDE EXPORT ATP-BINDING PROTEIN SKFE"/>
    <property type="match status" value="1"/>
</dbReference>
<dbReference type="Pfam" id="PF00005">
    <property type="entry name" value="ABC_tran"/>
    <property type="match status" value="1"/>
</dbReference>
<proteinExistence type="predicted"/>
<accession>A0A1Q2CR85</accession>
<sequence>MQDDETPDPVLVAKNLRLETGHGVVFDGVTTEVPRGAVVAVTGKAGVGKSALLLALTGRMRGVTGELSVDGNDALRHPGRVRKITSVARIDDLVEPEDSLSLEDCITERTLADAASARSRMANYLHTSTLLGLDVPLTTLYGDLSPADQVRAAISLATIRPAPLIVLDDIDRETTTLEQGDLWEGLLRLSDEGVSIIASTSERTAIPLSVLSIEMDTPHAR</sequence>
<evidence type="ECO:0000313" key="5">
    <source>
        <dbReference type="Proteomes" id="UP000188145"/>
    </source>
</evidence>
<dbReference type="KEGG" id="tes:BW730_15060"/>